<gene>
    <name evidence="1" type="ORF">SAMN02745207_04023</name>
</gene>
<accession>A0A1M5XXX8</accession>
<dbReference type="OrthoDB" id="1888745at2"/>
<sequence>MHKVVKYSGSFNKTYCEDSLLTKVKDRFSFNYNGEIYVENLDLIIKEYKISSNLHKDAYKRNSERVIKKNKDYCLSPQFYRMYDYNYYTELQKKVLAFSVTESVSTILRLQKKKLNEACIIINNAELEINKSIIYQLAQRCRYLILCFPKYNTKGEKIYEDLINRFGISTIIINDVLKSANKADFIITCSPLLNNITTPIWYLDNSISPQIYNNIAINNISYKSQWANINTLEPEMLGVLLKLLKGDNIEEVLDSNKIYIEAIKFNDYTIKL</sequence>
<organism evidence="1 2">
    <name type="scientific">Clostridium grantii DSM 8605</name>
    <dbReference type="NCBI Taxonomy" id="1121316"/>
    <lineage>
        <taxon>Bacteria</taxon>
        <taxon>Bacillati</taxon>
        <taxon>Bacillota</taxon>
        <taxon>Clostridia</taxon>
        <taxon>Eubacteriales</taxon>
        <taxon>Clostridiaceae</taxon>
        <taxon>Clostridium</taxon>
    </lineage>
</organism>
<name>A0A1M5XXX8_9CLOT</name>
<reference evidence="1 2" key="1">
    <citation type="submission" date="2016-11" db="EMBL/GenBank/DDBJ databases">
        <authorList>
            <person name="Jaros S."/>
            <person name="Januszkiewicz K."/>
            <person name="Wedrychowicz H."/>
        </authorList>
    </citation>
    <scope>NUCLEOTIDE SEQUENCE [LARGE SCALE GENOMIC DNA]</scope>
    <source>
        <strain evidence="1 2">DSM 8605</strain>
    </source>
</reference>
<keyword evidence="2" id="KW-1185">Reference proteome</keyword>
<dbReference type="EMBL" id="FQXM01000041">
    <property type="protein sequence ID" value="SHI04691.1"/>
    <property type="molecule type" value="Genomic_DNA"/>
</dbReference>
<proteinExistence type="predicted"/>
<evidence type="ECO:0000313" key="2">
    <source>
        <dbReference type="Proteomes" id="UP000184447"/>
    </source>
</evidence>
<dbReference type="RefSeq" id="WP_073340827.1">
    <property type="nucleotide sequence ID" value="NZ_FQXM01000041.1"/>
</dbReference>
<dbReference type="STRING" id="1121316.SAMN02745207_04023"/>
<dbReference type="AlphaFoldDB" id="A0A1M5XXX8"/>
<evidence type="ECO:0000313" key="1">
    <source>
        <dbReference type="EMBL" id="SHI04691.1"/>
    </source>
</evidence>
<protein>
    <submittedName>
        <fullName evidence="1">Uncharacterized protein</fullName>
    </submittedName>
</protein>
<dbReference type="Proteomes" id="UP000184447">
    <property type="component" value="Unassembled WGS sequence"/>
</dbReference>